<organism evidence="15 16">
    <name type="scientific">Halalkalibacter alkalisediminis</name>
    <dbReference type="NCBI Taxonomy" id="935616"/>
    <lineage>
        <taxon>Bacteria</taxon>
        <taxon>Bacillati</taxon>
        <taxon>Bacillota</taxon>
        <taxon>Bacilli</taxon>
        <taxon>Bacillales</taxon>
        <taxon>Bacillaceae</taxon>
        <taxon>Halalkalibacter</taxon>
    </lineage>
</organism>
<dbReference type="SUPFAM" id="SSF53901">
    <property type="entry name" value="Thiolase-like"/>
    <property type="match status" value="2"/>
</dbReference>
<dbReference type="InterPro" id="IPR018201">
    <property type="entry name" value="Ketoacyl_synth_AS"/>
</dbReference>
<dbReference type="RefSeq" id="WP_273847857.1">
    <property type="nucleotide sequence ID" value="NZ_JAQQWT010000038.1"/>
</dbReference>
<evidence type="ECO:0000256" key="12">
    <source>
        <dbReference type="ARBA" id="ARBA00041756"/>
    </source>
</evidence>
<dbReference type="PROSITE" id="PS52004">
    <property type="entry name" value="KS3_2"/>
    <property type="match status" value="1"/>
</dbReference>
<comment type="caution">
    <text evidence="15">The sequence shown here is derived from an EMBL/GenBank/DDBJ whole genome shotgun (WGS) entry which is preliminary data.</text>
</comment>
<dbReference type="Gene3D" id="3.40.47.10">
    <property type="match status" value="1"/>
</dbReference>
<comment type="function">
    <text evidence="10">Proposed to synthesize NOD factor fatty acyl chain. Involved in the synthesis of a highly unsaturated fatty acid moiety, which forms part of a lipo-oligosaccharide that is responsible for host specificity.</text>
</comment>
<keyword evidence="7" id="KW-0812">Transmembrane</keyword>
<dbReference type="InterPro" id="IPR016039">
    <property type="entry name" value="Thiolase-like"/>
</dbReference>
<proteinExistence type="inferred from homology"/>
<evidence type="ECO:0000256" key="9">
    <source>
        <dbReference type="ARBA" id="ARBA00023136"/>
    </source>
</evidence>
<keyword evidence="6 13" id="KW-0808">Transferase</keyword>
<evidence type="ECO:0000313" key="15">
    <source>
        <dbReference type="EMBL" id="MFC0561409.1"/>
    </source>
</evidence>
<keyword evidence="9" id="KW-0472">Membrane</keyword>
<keyword evidence="3" id="KW-0536">Nodulation</keyword>
<dbReference type="InterPro" id="IPR000794">
    <property type="entry name" value="Beta-ketoacyl_synthase"/>
</dbReference>
<dbReference type="Pfam" id="PF02801">
    <property type="entry name" value="Ketoacyl-synt_C"/>
    <property type="match status" value="1"/>
</dbReference>
<keyword evidence="8" id="KW-1133">Transmembrane helix</keyword>
<keyword evidence="4" id="KW-1003">Cell membrane</keyword>
<dbReference type="PROSITE" id="PS00606">
    <property type="entry name" value="KS3_1"/>
    <property type="match status" value="1"/>
</dbReference>
<reference evidence="15 16" key="1">
    <citation type="submission" date="2024-09" db="EMBL/GenBank/DDBJ databases">
        <authorList>
            <person name="Sun Q."/>
            <person name="Mori K."/>
        </authorList>
    </citation>
    <scope>NUCLEOTIDE SEQUENCE [LARGE SCALE GENOMIC DNA]</scope>
    <source>
        <strain evidence="15 16">NCAIM B.02301</strain>
    </source>
</reference>
<dbReference type="SMART" id="SM00825">
    <property type="entry name" value="PKS_KS"/>
    <property type="match status" value="1"/>
</dbReference>
<name>A0ABV6NLU8_9BACI</name>
<keyword evidence="5" id="KW-0997">Cell inner membrane</keyword>
<evidence type="ECO:0000256" key="7">
    <source>
        <dbReference type="ARBA" id="ARBA00022692"/>
    </source>
</evidence>
<sequence>MKRVVVTGIGVTSSIGVGVEQFWEACLNGESGISKIKKEGLELLEPQYGGQIHDFDPSNSVFINNHREIGRGSQLLISSVRQALENSGLRADEYRKGDFYVGTTMGEVTVEKTNDDLHHGRQSMDMHLEQNDLKNMLVYAAREFDLQGYTSLITNACAAGNYALIQAYDQIKRGRSKIAFSAGTDPFSTVAYYGFNRLKAISPDKCRPFDKNRKGMQVAEGSACLMLEELEHALNRGAFIYAEIGGYGVSCDAHHITSPHPESSGIIRATLNALNSAGEKPENVDYISAHGTGTNANDRVESNAINRIFGAGTPTSSIKSMLGHTMGAASSIESAVSCLAIRDNVAPPTINFETPDDECPIDCIPNEAREFEINTVINNSYAFGGTNASVLFKQYQV</sequence>
<comment type="subcellular location">
    <subcellularLocation>
        <location evidence="1">Cell inner membrane</location>
    </subcellularLocation>
</comment>
<evidence type="ECO:0000256" key="11">
    <source>
        <dbReference type="ARBA" id="ARBA00039445"/>
    </source>
</evidence>
<evidence type="ECO:0000256" key="2">
    <source>
        <dbReference type="ARBA" id="ARBA00008467"/>
    </source>
</evidence>
<keyword evidence="16" id="KW-1185">Reference proteome</keyword>
<protein>
    <recommendedName>
        <fullName evidence="11">Nodulation protein E</fullName>
    </recommendedName>
    <alternativeName>
        <fullName evidence="12">Host-specificity of nodulation protein B</fullName>
    </alternativeName>
</protein>
<dbReference type="CDD" id="cd00834">
    <property type="entry name" value="KAS_I_II"/>
    <property type="match status" value="1"/>
</dbReference>
<evidence type="ECO:0000256" key="6">
    <source>
        <dbReference type="ARBA" id="ARBA00022679"/>
    </source>
</evidence>
<dbReference type="InterPro" id="IPR014031">
    <property type="entry name" value="Ketoacyl_synth_C"/>
</dbReference>
<dbReference type="PANTHER" id="PTHR11712:SF352">
    <property type="entry name" value="3-OXOACYL-[ACYL-CARRIER-PROTEIN] SYNTHASE"/>
    <property type="match status" value="1"/>
</dbReference>
<accession>A0ABV6NLU8</accession>
<evidence type="ECO:0000256" key="4">
    <source>
        <dbReference type="ARBA" id="ARBA00022475"/>
    </source>
</evidence>
<evidence type="ECO:0000259" key="14">
    <source>
        <dbReference type="PROSITE" id="PS52004"/>
    </source>
</evidence>
<evidence type="ECO:0000256" key="8">
    <source>
        <dbReference type="ARBA" id="ARBA00022989"/>
    </source>
</evidence>
<dbReference type="InterPro" id="IPR020841">
    <property type="entry name" value="PKS_Beta-ketoAc_synthase_dom"/>
</dbReference>
<evidence type="ECO:0000256" key="1">
    <source>
        <dbReference type="ARBA" id="ARBA00004533"/>
    </source>
</evidence>
<dbReference type="Proteomes" id="UP001589833">
    <property type="component" value="Unassembled WGS sequence"/>
</dbReference>
<comment type="similarity">
    <text evidence="2 13">Belongs to the thiolase-like superfamily. Beta-ketoacyl-ACP synthases family.</text>
</comment>
<evidence type="ECO:0000313" key="16">
    <source>
        <dbReference type="Proteomes" id="UP001589833"/>
    </source>
</evidence>
<evidence type="ECO:0000256" key="13">
    <source>
        <dbReference type="RuleBase" id="RU003694"/>
    </source>
</evidence>
<feature type="domain" description="Ketosynthase family 3 (KS3)" evidence="14">
    <location>
        <begin position="1"/>
        <end position="394"/>
    </location>
</feature>
<evidence type="ECO:0000256" key="3">
    <source>
        <dbReference type="ARBA" id="ARBA00022458"/>
    </source>
</evidence>
<evidence type="ECO:0000256" key="10">
    <source>
        <dbReference type="ARBA" id="ARBA00037576"/>
    </source>
</evidence>
<dbReference type="Pfam" id="PF00109">
    <property type="entry name" value="ketoacyl-synt"/>
    <property type="match status" value="1"/>
</dbReference>
<dbReference type="InterPro" id="IPR014030">
    <property type="entry name" value="Ketoacyl_synth_N"/>
</dbReference>
<dbReference type="EMBL" id="JBHLTR010000058">
    <property type="protein sequence ID" value="MFC0561409.1"/>
    <property type="molecule type" value="Genomic_DNA"/>
</dbReference>
<evidence type="ECO:0000256" key="5">
    <source>
        <dbReference type="ARBA" id="ARBA00022519"/>
    </source>
</evidence>
<dbReference type="PANTHER" id="PTHR11712">
    <property type="entry name" value="POLYKETIDE SYNTHASE-RELATED"/>
    <property type="match status" value="1"/>
</dbReference>
<gene>
    <name evidence="15" type="ORF">ACFFH4_21035</name>
</gene>